<protein>
    <submittedName>
        <fullName evidence="1">SagC protein</fullName>
    </submittedName>
</protein>
<reference evidence="1" key="1">
    <citation type="journal article" date="2014" name="Microbiology">
        <title>A streptolysin S homologue is essential for beta-haemolytic Streptococcus constellatus subsp. constellatus cytotoxicity.</title>
        <authorList>
            <person name="Tabata A."/>
            <person name="Sato Y."/>
            <person name="Maya K."/>
            <person name="Nakano K."/>
            <person name="Kikuchi K."/>
            <person name="Whiley R.A."/>
            <person name="Ohkura K."/>
            <person name="Tomoyasu T."/>
            <person name="Nagamune H."/>
        </authorList>
    </citation>
    <scope>NUCLEOTIDE SEQUENCE</scope>
    <source>
        <strain evidence="1">MM9889a</strain>
    </source>
</reference>
<name>A0A024F903_STRCV</name>
<dbReference type="AlphaFoldDB" id="A0A024F903"/>
<dbReference type="Gene3D" id="3.40.50.720">
    <property type="entry name" value="NAD(P)-binding Rossmann-like Domain"/>
    <property type="match status" value="1"/>
</dbReference>
<proteinExistence type="predicted"/>
<accession>A0A024F903</accession>
<dbReference type="NCBIfam" id="TIGR03603">
    <property type="entry name" value="cyclo_dehy_ocin"/>
    <property type="match status" value="1"/>
</dbReference>
<dbReference type="InterPro" id="IPR019892">
    <property type="entry name" value="Cyclo_dehy_ocin"/>
</dbReference>
<gene>
    <name evidence="1" type="primary">sagC</name>
</gene>
<sequence length="355" mass="40608">MKYQLNSNVRIVQFNEIFCFRKGIWDFNEATLDIRQESQALKAVYCEMISALFKGQAIEITAFEERLDADDFAKLSQVIEALYYSDLLMQEDKYTIQENMMQILMGGSRFLAEDGQEMNTASILFISDVDFVNDSACELAKVMGVNIEVASDELKSKIQTTDVSSRLDALVHRQNMQILIEELKVYQAIVVCQERLNITMMRHLNEVIVSLKQQLIVGFVDGPFIHACTLNPPHTADFDSLERRVLARLQDFTLYQHFANQLLPPTQSVSQAFLPLLNILMNLVVSEAFLVARTGNSKFEGRLLSIYLPTLEIQVQDILKMANSQTQGALAKLRYEDQQISTREIVRNLLREDKE</sequence>
<evidence type="ECO:0000313" key="1">
    <source>
        <dbReference type="EMBL" id="BAO73269.1"/>
    </source>
</evidence>
<dbReference type="EMBL" id="AB839365">
    <property type="protein sequence ID" value="BAO73269.1"/>
    <property type="molecule type" value="Genomic_DNA"/>
</dbReference>
<organism evidence="1">
    <name type="scientific">Streptococcus constellatus subsp. pharyngis</name>
    <dbReference type="NCBI Taxonomy" id="184250"/>
    <lineage>
        <taxon>Bacteria</taxon>
        <taxon>Bacillati</taxon>
        <taxon>Bacillota</taxon>
        <taxon>Bacilli</taxon>
        <taxon>Lactobacillales</taxon>
        <taxon>Streptococcaceae</taxon>
        <taxon>Streptococcus</taxon>
        <taxon>Streptococcus anginosus group</taxon>
    </lineage>
</organism>